<protein>
    <recommendedName>
        <fullName evidence="3">UPF0208 membrane protein YfbV</fullName>
    </recommendedName>
</protein>
<gene>
    <name evidence="9" type="ORF">DET45_10393</name>
</gene>
<keyword evidence="6" id="KW-0812">Transmembrane</keyword>
<dbReference type="AlphaFoldDB" id="A0A317Q9V8"/>
<comment type="subcellular location">
    <subcellularLocation>
        <location evidence="1">Cell inner membrane</location>
        <topology evidence="1">Multi-pass membrane protein</topology>
    </subcellularLocation>
</comment>
<evidence type="ECO:0000256" key="3">
    <source>
        <dbReference type="ARBA" id="ARBA00018831"/>
    </source>
</evidence>
<keyword evidence="7" id="KW-1133">Transmembrane helix</keyword>
<keyword evidence="10" id="KW-1185">Reference proteome</keyword>
<evidence type="ECO:0000256" key="5">
    <source>
        <dbReference type="ARBA" id="ARBA00022519"/>
    </source>
</evidence>
<dbReference type="OrthoDB" id="7066670at2"/>
<evidence type="ECO:0000256" key="8">
    <source>
        <dbReference type="ARBA" id="ARBA00023136"/>
    </source>
</evidence>
<dbReference type="InterPro" id="IPR007334">
    <property type="entry name" value="UPF0208"/>
</dbReference>
<evidence type="ECO:0000256" key="4">
    <source>
        <dbReference type="ARBA" id="ARBA00022475"/>
    </source>
</evidence>
<proteinExistence type="inferred from homology"/>
<dbReference type="GO" id="GO:0005886">
    <property type="term" value="C:plasma membrane"/>
    <property type="evidence" value="ECO:0007669"/>
    <property type="project" value="UniProtKB-SubCell"/>
</dbReference>
<evidence type="ECO:0000256" key="6">
    <source>
        <dbReference type="ARBA" id="ARBA00022692"/>
    </source>
</evidence>
<dbReference type="EMBL" id="QGTT01000003">
    <property type="protein sequence ID" value="PWW14401.1"/>
    <property type="molecule type" value="Genomic_DNA"/>
</dbReference>
<dbReference type="Proteomes" id="UP000246964">
    <property type="component" value="Unassembled WGS sequence"/>
</dbReference>
<keyword evidence="8" id="KW-0472">Membrane</keyword>
<evidence type="ECO:0000313" key="10">
    <source>
        <dbReference type="Proteomes" id="UP000246964"/>
    </source>
</evidence>
<evidence type="ECO:0000256" key="2">
    <source>
        <dbReference type="ARBA" id="ARBA00009474"/>
    </source>
</evidence>
<dbReference type="RefSeq" id="WP_110075297.1">
    <property type="nucleotide sequence ID" value="NZ_QGTT01000003.1"/>
</dbReference>
<sequence>MSQSFWQSFKDGQAYAAIWPKHSVVAAMTESRVVPAVRLAARWMPALAVLNFVLQWQLQGLAMQPQGIVTSLFMLSLPFQGWYWLGKRANSKLDARLQHWYLDLTQKLQVQPRPEPRYMDLAKLIRKALQELPPDQH</sequence>
<dbReference type="NCBIfam" id="NF002493">
    <property type="entry name" value="PRK01816.1"/>
    <property type="match status" value="1"/>
</dbReference>
<dbReference type="Pfam" id="PF04217">
    <property type="entry name" value="DUF412"/>
    <property type="match status" value="1"/>
</dbReference>
<accession>A0A317Q9V8</accession>
<comment type="caution">
    <text evidence="9">The sequence shown here is derived from an EMBL/GenBank/DDBJ whole genome shotgun (WGS) entry which is preliminary data.</text>
</comment>
<evidence type="ECO:0000256" key="1">
    <source>
        <dbReference type="ARBA" id="ARBA00004429"/>
    </source>
</evidence>
<reference evidence="9 10" key="1">
    <citation type="submission" date="2018-05" db="EMBL/GenBank/DDBJ databases">
        <title>Freshwater and sediment microbial communities from various areas in North America, analyzing microbe dynamics in response to fracking.</title>
        <authorList>
            <person name="Lamendella R."/>
        </authorList>
    </citation>
    <scope>NUCLEOTIDE SEQUENCE [LARGE SCALE GENOMIC DNA]</scope>
    <source>
        <strain evidence="9 10">125B1</strain>
    </source>
</reference>
<evidence type="ECO:0000313" key="9">
    <source>
        <dbReference type="EMBL" id="PWW14401.1"/>
    </source>
</evidence>
<keyword evidence="4" id="KW-1003">Cell membrane</keyword>
<comment type="similarity">
    <text evidence="2">Belongs to the UPF0208 family.</text>
</comment>
<name>A0A317Q9V8_9GAMM</name>
<keyword evidence="5" id="KW-0997">Cell inner membrane</keyword>
<evidence type="ECO:0000256" key="7">
    <source>
        <dbReference type="ARBA" id="ARBA00022989"/>
    </source>
</evidence>
<organism evidence="9 10">
    <name type="scientific">Pseudidiomarina maritima</name>
    <dbReference type="NCBI Taxonomy" id="519453"/>
    <lineage>
        <taxon>Bacteria</taxon>
        <taxon>Pseudomonadati</taxon>
        <taxon>Pseudomonadota</taxon>
        <taxon>Gammaproteobacteria</taxon>
        <taxon>Alteromonadales</taxon>
        <taxon>Idiomarinaceae</taxon>
        <taxon>Pseudidiomarina</taxon>
    </lineage>
</organism>